<protein>
    <recommendedName>
        <fullName evidence="4">EF-hand domain-containing protein</fullName>
    </recommendedName>
</protein>
<dbReference type="Pfam" id="PF13499">
    <property type="entry name" value="EF-hand_7"/>
    <property type="match status" value="1"/>
</dbReference>
<reference evidence="5 6" key="1">
    <citation type="submission" date="2019-01" db="EMBL/GenBank/DDBJ databases">
        <title>Sequencing of cultivated peanut Arachis hypogaea provides insights into genome evolution and oil improvement.</title>
        <authorList>
            <person name="Chen X."/>
        </authorList>
    </citation>
    <scope>NUCLEOTIDE SEQUENCE [LARGE SCALE GENOMIC DNA]</scope>
    <source>
        <strain evidence="6">cv. Fuhuasheng</strain>
        <tissue evidence="5">Leaves</tissue>
    </source>
</reference>
<organism evidence="5 6">
    <name type="scientific">Arachis hypogaea</name>
    <name type="common">Peanut</name>
    <dbReference type="NCBI Taxonomy" id="3818"/>
    <lineage>
        <taxon>Eukaryota</taxon>
        <taxon>Viridiplantae</taxon>
        <taxon>Streptophyta</taxon>
        <taxon>Embryophyta</taxon>
        <taxon>Tracheophyta</taxon>
        <taxon>Spermatophyta</taxon>
        <taxon>Magnoliopsida</taxon>
        <taxon>eudicotyledons</taxon>
        <taxon>Gunneridae</taxon>
        <taxon>Pentapetalae</taxon>
        <taxon>rosids</taxon>
        <taxon>fabids</taxon>
        <taxon>Fabales</taxon>
        <taxon>Fabaceae</taxon>
        <taxon>Papilionoideae</taxon>
        <taxon>50 kb inversion clade</taxon>
        <taxon>dalbergioids sensu lato</taxon>
        <taxon>Dalbergieae</taxon>
        <taxon>Pterocarpus clade</taxon>
        <taxon>Arachis</taxon>
    </lineage>
</organism>
<dbReference type="STRING" id="3818.A0A444Z5F4"/>
<dbReference type="InterPro" id="IPR011992">
    <property type="entry name" value="EF-hand-dom_pair"/>
</dbReference>
<dbReference type="GO" id="GO:0005509">
    <property type="term" value="F:calcium ion binding"/>
    <property type="evidence" value="ECO:0007669"/>
    <property type="project" value="InterPro"/>
</dbReference>
<sequence>MEQKFICDISLCLRILMWQLQIRIKSFFSILSFFLILLSDFLSRNWSNSEAYKQNLDSVVESIGIKLCKEDVIIVMERLGMNVECDGIEESDVKKIVELFQADNSNNNDATFGEEVKEAFDVFDRNKDGFIDSRELKRVLSCLGLEKDVLECQKMINASDQNGDGLIDQNEFIRILEQSIG</sequence>
<evidence type="ECO:0000256" key="2">
    <source>
        <dbReference type="ARBA" id="ARBA00022737"/>
    </source>
</evidence>
<dbReference type="EMBL" id="SDMP01000015">
    <property type="protein sequence ID" value="RYR09286.1"/>
    <property type="molecule type" value="Genomic_DNA"/>
</dbReference>
<dbReference type="InterPro" id="IPR002048">
    <property type="entry name" value="EF_hand_dom"/>
</dbReference>
<dbReference type="InterPro" id="IPR039647">
    <property type="entry name" value="EF_hand_pair_protein_CML-like"/>
</dbReference>
<evidence type="ECO:0000256" key="1">
    <source>
        <dbReference type="ARBA" id="ARBA00022723"/>
    </source>
</evidence>
<keyword evidence="3" id="KW-0106">Calcium</keyword>
<dbReference type="OrthoDB" id="26525at2759"/>
<evidence type="ECO:0000259" key="4">
    <source>
        <dbReference type="PROSITE" id="PS50222"/>
    </source>
</evidence>
<proteinExistence type="predicted"/>
<keyword evidence="6" id="KW-1185">Reference proteome</keyword>
<dbReference type="PROSITE" id="PS50222">
    <property type="entry name" value="EF_HAND_2"/>
    <property type="match status" value="2"/>
</dbReference>
<dbReference type="SUPFAM" id="SSF47473">
    <property type="entry name" value="EF-hand"/>
    <property type="match status" value="1"/>
</dbReference>
<dbReference type="FunFam" id="1.10.238.10:FF:000003">
    <property type="entry name" value="Calmodulin A"/>
    <property type="match status" value="1"/>
</dbReference>
<name>A0A444Z5F4_ARAHY</name>
<dbReference type="PROSITE" id="PS00018">
    <property type="entry name" value="EF_HAND_1"/>
    <property type="match status" value="2"/>
</dbReference>
<dbReference type="SMR" id="A0A444Z5F4"/>
<dbReference type="PANTHER" id="PTHR10891">
    <property type="entry name" value="EF-HAND CALCIUM-BINDING DOMAIN CONTAINING PROTEIN"/>
    <property type="match status" value="1"/>
</dbReference>
<keyword evidence="2" id="KW-0677">Repeat</keyword>
<feature type="domain" description="EF-hand" evidence="4">
    <location>
        <begin position="147"/>
        <end position="181"/>
    </location>
</feature>
<dbReference type="SMART" id="SM00054">
    <property type="entry name" value="EFh"/>
    <property type="match status" value="2"/>
</dbReference>
<dbReference type="Gene3D" id="1.10.238.10">
    <property type="entry name" value="EF-hand"/>
    <property type="match status" value="1"/>
</dbReference>
<feature type="domain" description="EF-hand" evidence="4">
    <location>
        <begin position="111"/>
        <end position="146"/>
    </location>
</feature>
<gene>
    <name evidence="5" type="ORF">Ahy_B05g077491</name>
</gene>
<dbReference type="Proteomes" id="UP000289738">
    <property type="component" value="Chromosome B05"/>
</dbReference>
<keyword evidence="1" id="KW-0479">Metal-binding</keyword>
<dbReference type="AlphaFoldDB" id="A0A444Z5F4"/>
<evidence type="ECO:0000313" key="5">
    <source>
        <dbReference type="EMBL" id="RYR09286.1"/>
    </source>
</evidence>
<accession>A0A444Z5F4</accession>
<evidence type="ECO:0000313" key="6">
    <source>
        <dbReference type="Proteomes" id="UP000289738"/>
    </source>
</evidence>
<dbReference type="CDD" id="cd00051">
    <property type="entry name" value="EFh"/>
    <property type="match status" value="1"/>
</dbReference>
<dbReference type="InterPro" id="IPR018247">
    <property type="entry name" value="EF_Hand_1_Ca_BS"/>
</dbReference>
<comment type="caution">
    <text evidence="5">The sequence shown here is derived from an EMBL/GenBank/DDBJ whole genome shotgun (WGS) entry which is preliminary data.</text>
</comment>
<evidence type="ECO:0000256" key="3">
    <source>
        <dbReference type="ARBA" id="ARBA00022837"/>
    </source>
</evidence>
<dbReference type="Gramene" id="arahy.Tifrunner.gnm2.ann2.Ah15g248900.1">
    <property type="protein sequence ID" value="arahy.Tifrunner.gnm2.ann2.Ah15g248900.1-CDS-1"/>
    <property type="gene ID" value="arahy.Tifrunner.gnm2.ann2.Ah15g248900"/>
</dbReference>